<dbReference type="OrthoDB" id="6444777at2"/>
<comment type="caution">
    <text evidence="2">The sequence shown here is derived from an EMBL/GenBank/DDBJ whole genome shotgun (WGS) entry which is preliminary data.</text>
</comment>
<dbReference type="Proteomes" id="UP000237073">
    <property type="component" value="Unassembled WGS sequence"/>
</dbReference>
<evidence type="ECO:0000313" key="3">
    <source>
        <dbReference type="Proteomes" id="UP000237073"/>
    </source>
</evidence>
<evidence type="ECO:0008006" key="5">
    <source>
        <dbReference type="Google" id="ProtNLM"/>
    </source>
</evidence>
<organism evidence="2 4">
    <name type="scientific">Superficieibacter electus</name>
    <dbReference type="NCBI Taxonomy" id="2022662"/>
    <lineage>
        <taxon>Bacteria</taxon>
        <taxon>Pseudomonadati</taxon>
        <taxon>Pseudomonadota</taxon>
        <taxon>Gammaproteobacteria</taxon>
        <taxon>Enterobacterales</taxon>
        <taxon>Enterobacteriaceae</taxon>
        <taxon>Superficieibacter</taxon>
    </lineage>
</organism>
<keyword evidence="3" id="KW-1185">Reference proteome</keyword>
<sequence length="122" mass="13512">MGVKVRGVQQVSKNINRILGDIQGRRVIRALQSAMLIGSVRAALYTPIDTSALINSQFREITTNGAVVTGRVGYSTSYAVYVHDPANPQRFRRSTAKKEFLTAGFEEERSAIDEAVRRELSL</sequence>
<accession>A0A2P5GQQ3</accession>
<dbReference type="RefSeq" id="WP_103677056.1">
    <property type="nucleotide sequence ID" value="NZ_PQGD01000007.1"/>
</dbReference>
<dbReference type="EMBL" id="PQGD01000007">
    <property type="protein sequence ID" value="POP48880.1"/>
    <property type="molecule type" value="Genomic_DNA"/>
</dbReference>
<proteinExistence type="predicted"/>
<gene>
    <name evidence="2" type="ORF">CHU32_09795</name>
    <name evidence="1" type="ORF">CHU33_15910</name>
</gene>
<dbReference type="EMBL" id="PQGE01000014">
    <property type="protein sequence ID" value="POP43363.1"/>
    <property type="molecule type" value="Genomic_DNA"/>
</dbReference>
<name>A0A2P5GQQ3_9ENTR</name>
<dbReference type="AlphaFoldDB" id="A0A2P5GQQ3"/>
<evidence type="ECO:0000313" key="2">
    <source>
        <dbReference type="EMBL" id="POP48880.1"/>
    </source>
</evidence>
<evidence type="ECO:0000313" key="4">
    <source>
        <dbReference type="Proteomes" id="UP000247005"/>
    </source>
</evidence>
<dbReference type="Proteomes" id="UP000247005">
    <property type="component" value="Unassembled WGS sequence"/>
</dbReference>
<protein>
    <recommendedName>
        <fullName evidence="5">HK97 gp10 family phage protein</fullName>
    </recommendedName>
</protein>
<reference evidence="3 4" key="1">
    <citation type="submission" date="2018-01" db="EMBL/GenBank/DDBJ databases">
        <title>Superficieibacter electus gen. nov., sp. nov., an extended-spectrum beta-lactamase possessing member of the Enterobacteriaceae family, isolated from intensive care unit surfaces.</title>
        <authorList>
            <person name="Potter R.F."/>
            <person name="D'Souza A.W."/>
        </authorList>
    </citation>
    <scope>NUCLEOTIDE SEQUENCE [LARGE SCALE GENOMIC DNA]</scope>
    <source>
        <strain evidence="2 4">BP-1</strain>
        <strain evidence="1 3">BP-2</strain>
    </source>
</reference>
<evidence type="ECO:0000313" key="1">
    <source>
        <dbReference type="EMBL" id="POP43363.1"/>
    </source>
</evidence>